<dbReference type="SMART" id="SM00913">
    <property type="entry name" value="IBN_N"/>
    <property type="match status" value="1"/>
</dbReference>
<gene>
    <name evidence="10" type="ORF">HICCMSTLAB_LOCUS4155</name>
</gene>
<feature type="region of interest" description="Disordered" evidence="8">
    <location>
        <begin position="641"/>
        <end position="667"/>
    </location>
</feature>
<evidence type="ECO:0000259" key="9">
    <source>
        <dbReference type="PROSITE" id="PS50166"/>
    </source>
</evidence>
<proteinExistence type="predicted"/>
<dbReference type="AlphaFoldDB" id="A0A8J2H8E6"/>
<keyword evidence="7" id="KW-0539">Nucleus</keyword>
<dbReference type="OrthoDB" id="7862313at2759"/>
<sequence length="1079" mass="121503">MEEILAKLLLADNEAIHQGTAQLREALKNPESTLVLCQIIISSANPAIRHYGALLLRKRYTKTKYWSKLPINIKNEVKSILLQGLVNEADKSTKTGIAQLIGTIVKHELPNNGWPELFQFIQQLVSSANIIEKELGVFTLAQMTEIAPETYTAHLDSLAGLLVQTYSTLQDLGHPIAYYIIKIMMYLASLVEGNQAMVNAYNQMIPLAMGTIQSLSTKEPDKAQEAMELFDDLCEQAVTLISPHAKIFIHMCLTIGENKSLDDMLRVRALGSLAIIIRAKPRSIIKHKLMEPIVDTVFRVMCSPEDEEDDEDSNDDNPTYTPVTRARETLVVMAIHLKSEKLVPLLLRHVEPGVQSDDVWVKKAAFLTAASLAKGCSEYIRSKYLEYFLKCIYQGIKHSSHIVMSAALYALGKFSEYLQPEISQYSQELLPVLFDYLSQMCVHIKQEKSQPPAVDCMFYALETFCENLNDGILPYLPILMERLFETLSINAPNHIKELALSAIGAAASAAQEHMVPYFPKIITILDPYFTMVPDDNTMSLQVQSIDTLAILIRTIGEENFAPLVGKSLDLGMKLITENNDPDIRKAVYGLFGSLATITKKNLAPALPQILEFIFNSIQSSEGVVAHLKEFEDAAYPIYEDLSDSENDDEEDIEHTDNEDDGNDDDDDDIAAYTLGDSYIEEKEEAILALRDIAHYTEEAFLPYLEKAFEEVFKLVNYPQDDIKKVSIDALAQFCLNFSKIYSNEGKQALLKALSVFIPKLSELIRLDVEAAVVISGLEALAELLKEIKIDVLVGEGHKEAIMNCVTDVFTGKIECQDQEDAEEDDEAEQDEFLVECAGDVLSNFGKIISAEEFAHYFQTVLPFLKERTKHDKSDPQRSFAVGTISECLAALRHMTASFVPQLWPFFKKRIQDPSPEVRNNAYYGIGELVLWGKEAVQCHYNEIILIVANALQTEEHPGPRDNMVGIIARLIITNYSLINIEVVFPGFVQQLPLKKDYEEYLSVFKSILTLYRDKHEVLKPHIHTLLIIAINVLYEKKAPNEETKQVILEFIKSVQQDFSNEWNAVFSELPPDMKQILSC</sequence>
<dbReference type="Pfam" id="PF25780">
    <property type="entry name" value="TPR_IPO5"/>
    <property type="match status" value="1"/>
</dbReference>
<dbReference type="InterPro" id="IPR001494">
    <property type="entry name" value="Importin-beta_N"/>
</dbReference>
<dbReference type="GO" id="GO:0005737">
    <property type="term" value="C:cytoplasm"/>
    <property type="evidence" value="ECO:0007669"/>
    <property type="project" value="UniProtKB-SubCell"/>
</dbReference>
<keyword evidence="4" id="KW-0963">Cytoplasm</keyword>
<dbReference type="PANTHER" id="PTHR10527">
    <property type="entry name" value="IMPORTIN BETA"/>
    <property type="match status" value="1"/>
</dbReference>
<dbReference type="InterPro" id="IPR016024">
    <property type="entry name" value="ARM-type_fold"/>
</dbReference>
<keyword evidence="11" id="KW-1185">Reference proteome</keyword>
<evidence type="ECO:0000256" key="6">
    <source>
        <dbReference type="ARBA" id="ARBA00022927"/>
    </source>
</evidence>
<organism evidence="10 11">
    <name type="scientific">Cotesia congregata</name>
    <name type="common">Parasitoid wasp</name>
    <name type="synonym">Apanteles congregatus</name>
    <dbReference type="NCBI Taxonomy" id="51543"/>
    <lineage>
        <taxon>Eukaryota</taxon>
        <taxon>Metazoa</taxon>
        <taxon>Ecdysozoa</taxon>
        <taxon>Arthropoda</taxon>
        <taxon>Hexapoda</taxon>
        <taxon>Insecta</taxon>
        <taxon>Pterygota</taxon>
        <taxon>Neoptera</taxon>
        <taxon>Endopterygota</taxon>
        <taxon>Hymenoptera</taxon>
        <taxon>Apocrita</taxon>
        <taxon>Ichneumonoidea</taxon>
        <taxon>Braconidae</taxon>
        <taxon>Microgastrinae</taxon>
        <taxon>Cotesia</taxon>
    </lineage>
</organism>
<dbReference type="InterPro" id="IPR040122">
    <property type="entry name" value="Importin_beta"/>
</dbReference>
<evidence type="ECO:0000256" key="2">
    <source>
        <dbReference type="ARBA" id="ARBA00004496"/>
    </source>
</evidence>
<dbReference type="InterPro" id="IPR011989">
    <property type="entry name" value="ARM-like"/>
</dbReference>
<dbReference type="GO" id="GO:0031267">
    <property type="term" value="F:small GTPase binding"/>
    <property type="evidence" value="ECO:0007669"/>
    <property type="project" value="InterPro"/>
</dbReference>
<evidence type="ECO:0000313" key="11">
    <source>
        <dbReference type="Proteomes" id="UP000786811"/>
    </source>
</evidence>
<dbReference type="Proteomes" id="UP000786811">
    <property type="component" value="Unassembled WGS sequence"/>
</dbReference>
<reference evidence="10" key="1">
    <citation type="submission" date="2021-04" db="EMBL/GenBank/DDBJ databases">
        <authorList>
            <person name="Chebbi M.A.C M."/>
        </authorList>
    </citation>
    <scope>NUCLEOTIDE SEQUENCE</scope>
</reference>
<dbReference type="InterPro" id="IPR057672">
    <property type="entry name" value="TPR_IPO4/5"/>
</dbReference>
<keyword evidence="6" id="KW-0653">Protein transport</keyword>
<protein>
    <submittedName>
        <fullName evidence="10">Similar to IPO4: Importin-4 (Homo sapiens)</fullName>
    </submittedName>
</protein>
<dbReference type="EMBL" id="CAJNRD030001118">
    <property type="protein sequence ID" value="CAG5084614.1"/>
    <property type="molecule type" value="Genomic_DNA"/>
</dbReference>
<keyword evidence="3" id="KW-0813">Transport</keyword>
<accession>A0A8J2H8E6</accession>
<dbReference type="Pfam" id="PF03810">
    <property type="entry name" value="IBN_N"/>
    <property type="match status" value="1"/>
</dbReference>
<dbReference type="Gene3D" id="1.25.10.10">
    <property type="entry name" value="Leucine-rich Repeat Variant"/>
    <property type="match status" value="1"/>
</dbReference>
<evidence type="ECO:0000256" key="5">
    <source>
        <dbReference type="ARBA" id="ARBA00022737"/>
    </source>
</evidence>
<evidence type="ECO:0000313" key="10">
    <source>
        <dbReference type="EMBL" id="CAG5084614.1"/>
    </source>
</evidence>
<feature type="domain" description="Importin N-terminal" evidence="9">
    <location>
        <begin position="19"/>
        <end position="87"/>
    </location>
</feature>
<evidence type="ECO:0000256" key="1">
    <source>
        <dbReference type="ARBA" id="ARBA00004123"/>
    </source>
</evidence>
<comment type="caution">
    <text evidence="10">The sequence shown here is derived from an EMBL/GenBank/DDBJ whole genome shotgun (WGS) entry which is preliminary data.</text>
</comment>
<keyword evidence="5" id="KW-0677">Repeat</keyword>
<dbReference type="SUPFAM" id="SSF48371">
    <property type="entry name" value="ARM repeat"/>
    <property type="match status" value="2"/>
</dbReference>
<evidence type="ECO:0000256" key="3">
    <source>
        <dbReference type="ARBA" id="ARBA00022448"/>
    </source>
</evidence>
<evidence type="ECO:0000256" key="7">
    <source>
        <dbReference type="ARBA" id="ARBA00023242"/>
    </source>
</evidence>
<dbReference type="GO" id="GO:0006606">
    <property type="term" value="P:protein import into nucleus"/>
    <property type="evidence" value="ECO:0007669"/>
    <property type="project" value="InterPro"/>
</dbReference>
<evidence type="ECO:0000256" key="4">
    <source>
        <dbReference type="ARBA" id="ARBA00022490"/>
    </source>
</evidence>
<comment type="subcellular location">
    <subcellularLocation>
        <location evidence="2">Cytoplasm</location>
    </subcellularLocation>
    <subcellularLocation>
        <location evidence="1">Nucleus</location>
    </subcellularLocation>
</comment>
<evidence type="ECO:0000256" key="8">
    <source>
        <dbReference type="SAM" id="MobiDB-lite"/>
    </source>
</evidence>
<name>A0A8J2H8E6_COTCN</name>
<dbReference type="PROSITE" id="PS50166">
    <property type="entry name" value="IMPORTIN_B_NT"/>
    <property type="match status" value="1"/>
</dbReference>